<dbReference type="RefSeq" id="WP_168568690.1">
    <property type="nucleotide sequence ID" value="NZ_CP051167.1"/>
</dbReference>
<dbReference type="Gene3D" id="3.30.420.40">
    <property type="match status" value="2"/>
</dbReference>
<dbReference type="NCBIfam" id="TIGR01175">
    <property type="entry name" value="pilM"/>
    <property type="match status" value="1"/>
</dbReference>
<dbReference type="AlphaFoldDB" id="A0A6H1TVQ7"/>
<dbReference type="Pfam" id="PF11104">
    <property type="entry name" value="PilM_2"/>
    <property type="match status" value="1"/>
</dbReference>
<reference evidence="1 2" key="1">
    <citation type="submission" date="2020-04" db="EMBL/GenBank/DDBJ databases">
        <authorList>
            <person name="Basu S."/>
            <person name="Maruthanayagam V."/>
            <person name="Chakraborty S."/>
            <person name="Pramanik A."/>
            <person name="Mukherjee J."/>
            <person name="Brink B."/>
        </authorList>
    </citation>
    <scope>NUCLEOTIDE SEQUENCE [LARGE SCALE GENOMIC DNA]</scope>
    <source>
        <strain evidence="1 2">AP17</strain>
    </source>
</reference>
<dbReference type="InterPro" id="IPR050696">
    <property type="entry name" value="FtsA/MreB"/>
</dbReference>
<dbReference type="Proteomes" id="UP000500857">
    <property type="component" value="Chromosome"/>
</dbReference>
<sequence length="370" mass="40385">MIQALKRLFSKGSSGIGVEIAPERINIVQLRPSGPGYKLEVYATAEVPEGVIQEGLIADPPELALLLHDTLAEHNIKPKSVATAIPAREGTIRILPVPKDLLENAEEMREYMNQEAGLYLPFPREEADVDYQPLGEFTDEDGIDKVQVLLVATRKEVTDTYLNTFQEAGLKIDVLDLTSFALLRTIRNQLLQLAPEEAVVIADLQFDSTEIAIVVDGIPQFSRTITIGMYQVQTALSQAMNLPPSRNTDMLQGMNIPANPSEISGSGKMGGNNPGTQAMIKILSELADELRRSIDFYVNQSDGLEVSQLMLAGPGAAIGGIDEFFNQRLSLLTTVIDPVENLALQVDEEQLPLLQRPGLGVVLGLAMRET</sequence>
<evidence type="ECO:0000313" key="1">
    <source>
        <dbReference type="EMBL" id="QIZ70535.1"/>
    </source>
</evidence>
<dbReference type="CDD" id="cd24049">
    <property type="entry name" value="ASKHA_NBD_PilM"/>
    <property type="match status" value="1"/>
</dbReference>
<dbReference type="PANTHER" id="PTHR32432:SF3">
    <property type="entry name" value="ETHANOLAMINE UTILIZATION PROTEIN EUTJ"/>
    <property type="match status" value="1"/>
</dbReference>
<organism evidence="1 2">
    <name type="scientific">Oxynema aestuarii AP17</name>
    <dbReference type="NCBI Taxonomy" id="2064643"/>
    <lineage>
        <taxon>Bacteria</taxon>
        <taxon>Bacillati</taxon>
        <taxon>Cyanobacteriota</taxon>
        <taxon>Cyanophyceae</taxon>
        <taxon>Oscillatoriophycideae</taxon>
        <taxon>Oscillatoriales</taxon>
        <taxon>Oscillatoriaceae</taxon>
        <taxon>Oxynema</taxon>
        <taxon>Oxynema aestuarii</taxon>
    </lineage>
</organism>
<dbReference type="Gene3D" id="3.30.1490.300">
    <property type="match status" value="1"/>
</dbReference>
<accession>A0A6H1TVQ7</accession>
<dbReference type="InterPro" id="IPR043129">
    <property type="entry name" value="ATPase_NBD"/>
</dbReference>
<dbReference type="SUPFAM" id="SSF53067">
    <property type="entry name" value="Actin-like ATPase domain"/>
    <property type="match status" value="2"/>
</dbReference>
<dbReference type="InterPro" id="IPR005883">
    <property type="entry name" value="PilM"/>
</dbReference>
<protein>
    <submittedName>
        <fullName evidence="1">Type IV pilus assembly protein PilM</fullName>
    </submittedName>
</protein>
<dbReference type="EMBL" id="CP051167">
    <property type="protein sequence ID" value="QIZ70535.1"/>
    <property type="molecule type" value="Genomic_DNA"/>
</dbReference>
<dbReference type="PIRSF" id="PIRSF019169">
    <property type="entry name" value="PilM"/>
    <property type="match status" value="1"/>
</dbReference>
<proteinExistence type="predicted"/>
<name>A0A6H1TVQ7_9CYAN</name>
<evidence type="ECO:0000313" key="2">
    <source>
        <dbReference type="Proteomes" id="UP000500857"/>
    </source>
</evidence>
<keyword evidence="2" id="KW-1185">Reference proteome</keyword>
<dbReference type="PANTHER" id="PTHR32432">
    <property type="entry name" value="CELL DIVISION PROTEIN FTSA-RELATED"/>
    <property type="match status" value="1"/>
</dbReference>
<dbReference type="KEGG" id="oxy:HCG48_08025"/>
<gene>
    <name evidence="1" type="primary">pilM</name>
    <name evidence="1" type="ORF">HCG48_08025</name>
</gene>